<evidence type="ECO:0000256" key="1">
    <source>
        <dbReference type="ARBA" id="ARBA00022737"/>
    </source>
</evidence>
<dbReference type="SUPFAM" id="SSF50985">
    <property type="entry name" value="RCC1/BLIP-II"/>
    <property type="match status" value="1"/>
</dbReference>
<dbReference type="KEGG" id="pgr:PGTG_16009"/>
<organism evidence="4 5">
    <name type="scientific">Puccinia graminis f. sp. tritici (strain CRL 75-36-700-3 / race SCCL)</name>
    <name type="common">Black stem rust fungus</name>
    <dbReference type="NCBI Taxonomy" id="418459"/>
    <lineage>
        <taxon>Eukaryota</taxon>
        <taxon>Fungi</taxon>
        <taxon>Dikarya</taxon>
        <taxon>Basidiomycota</taxon>
        <taxon>Pucciniomycotina</taxon>
        <taxon>Pucciniomycetes</taxon>
        <taxon>Pucciniales</taxon>
        <taxon>Pucciniaceae</taxon>
        <taxon>Puccinia</taxon>
    </lineage>
</organism>
<gene>
    <name evidence="4" type="ORF">PGTG_16009</name>
</gene>
<dbReference type="InParanoid" id="E3L1J7"/>
<dbReference type="AlphaFoldDB" id="E3L1J7"/>
<evidence type="ECO:0000313" key="4">
    <source>
        <dbReference type="EMBL" id="EFP90422.2"/>
    </source>
</evidence>
<dbReference type="Pfam" id="PF00415">
    <property type="entry name" value="RCC1"/>
    <property type="match status" value="2"/>
</dbReference>
<feature type="repeat" description="RCC1" evidence="2">
    <location>
        <begin position="360"/>
        <end position="419"/>
    </location>
</feature>
<feature type="compositionally biased region" description="Polar residues" evidence="3">
    <location>
        <begin position="21"/>
        <end position="39"/>
    </location>
</feature>
<keyword evidence="1" id="KW-0677">Repeat</keyword>
<proteinExistence type="predicted"/>
<feature type="region of interest" description="Disordered" evidence="3">
    <location>
        <begin position="9"/>
        <end position="40"/>
    </location>
</feature>
<reference key="1">
    <citation type="submission" date="2007-01" db="EMBL/GenBank/DDBJ databases">
        <title>The Genome Sequence of Puccinia graminis f. sp. tritici Strain CRL 75-36-700-3.</title>
        <authorList>
            <consortium name="The Broad Institute Genome Sequencing Platform"/>
            <person name="Birren B."/>
            <person name="Lander E."/>
            <person name="Galagan J."/>
            <person name="Nusbaum C."/>
            <person name="Devon K."/>
            <person name="Cuomo C."/>
            <person name="Jaffe D."/>
            <person name="Butler J."/>
            <person name="Alvarez P."/>
            <person name="Gnerre S."/>
            <person name="Grabherr M."/>
            <person name="Mauceli E."/>
            <person name="Brockman W."/>
            <person name="Young S."/>
            <person name="LaButti K."/>
            <person name="Sykes S."/>
            <person name="DeCaprio D."/>
            <person name="Crawford M."/>
            <person name="Koehrsen M."/>
            <person name="Engels R."/>
            <person name="Montgomery P."/>
            <person name="Pearson M."/>
            <person name="Howarth C."/>
            <person name="Larson L."/>
            <person name="White J."/>
            <person name="Zeng Q."/>
            <person name="Kodira C."/>
            <person name="Yandava C."/>
            <person name="Alvarado L."/>
            <person name="O'Leary S."/>
            <person name="Szabo L."/>
            <person name="Dean R."/>
            <person name="Schein J."/>
        </authorList>
    </citation>
    <scope>NUCLEOTIDE SEQUENCE</scope>
    <source>
        <strain>CRL 75-36-700-3</strain>
    </source>
</reference>
<dbReference type="PANTHER" id="PTHR22870:SF445">
    <property type="match status" value="1"/>
</dbReference>
<dbReference type="InterPro" id="IPR051210">
    <property type="entry name" value="Ub_ligase/GEF_domain"/>
</dbReference>
<dbReference type="PANTHER" id="PTHR22870">
    <property type="entry name" value="REGULATOR OF CHROMOSOME CONDENSATION"/>
    <property type="match status" value="1"/>
</dbReference>
<feature type="compositionally biased region" description="Basic and acidic residues" evidence="3">
    <location>
        <begin position="9"/>
        <end position="18"/>
    </location>
</feature>
<evidence type="ECO:0000256" key="2">
    <source>
        <dbReference type="PROSITE-ProRule" id="PRU00235"/>
    </source>
</evidence>
<name>E3L1J7_PUCGT</name>
<dbReference type="InterPro" id="IPR009091">
    <property type="entry name" value="RCC1/BLIP-II"/>
</dbReference>
<evidence type="ECO:0000256" key="3">
    <source>
        <dbReference type="SAM" id="MobiDB-lite"/>
    </source>
</evidence>
<dbReference type="Proteomes" id="UP000008783">
    <property type="component" value="Unassembled WGS sequence"/>
</dbReference>
<dbReference type="EMBL" id="DS178333">
    <property type="protein sequence ID" value="EFP90422.2"/>
    <property type="molecule type" value="Genomic_DNA"/>
</dbReference>
<dbReference type="HOGENOM" id="CLU_654053_0_0_1"/>
<evidence type="ECO:0000313" key="5">
    <source>
        <dbReference type="Proteomes" id="UP000008783"/>
    </source>
</evidence>
<dbReference type="InterPro" id="IPR000408">
    <property type="entry name" value="Reg_chr_condens"/>
</dbReference>
<sequence>MDHFKREFFGPRVEHIPDTPDTANRGSMQQVSSPRATQHTRLERVMTSTEPWVCVFGSNLFYQSDPDEDRTRSSTTKKKIIHPRKLKQTRITKDARSTSVVGVEILHVTDSQTLVHYQRANENTPDSCPSYLEIWGFDEENQSTEVKTLSNNCLISHPLDQVKKWLGRTKILGYLARDGTINPINMNTPASTGSPTRNSARYQAVTISDNGEVLAAVLDHESTRTPSNLKTEDQSTHRLELWSSFQELLDFCLKGVRTNSNPKSISLDSHPSGEETEIQLSSGAAHFLILTHTPSTGSIKGAEDPDYHSTLYAFGDNRFGQLGIGSRSIAINEPQMIENLPALSTIDCGLFHSVALGRDGELYTFGHNRKGQCGVGSSSTIDTTTPILVDIGGNGEAGEIIDVIDARCGSEHTVVLTSSGVWLAGSTSSCVPDALGQLGMEDASSQFEFQKNEHITMGDHASTTAGWKIQAGRWNTFVWTNS</sequence>
<reference evidence="5" key="2">
    <citation type="journal article" date="2011" name="Proc. Natl. Acad. Sci. U.S.A.">
        <title>Obligate biotrophy features unraveled by the genomic analysis of rust fungi.</title>
        <authorList>
            <person name="Duplessis S."/>
            <person name="Cuomo C.A."/>
            <person name="Lin Y.-C."/>
            <person name="Aerts A."/>
            <person name="Tisserant E."/>
            <person name="Veneault-Fourrey C."/>
            <person name="Joly D.L."/>
            <person name="Hacquard S."/>
            <person name="Amselem J."/>
            <person name="Cantarel B.L."/>
            <person name="Chiu R."/>
            <person name="Coutinho P.M."/>
            <person name="Feau N."/>
            <person name="Field M."/>
            <person name="Frey P."/>
            <person name="Gelhaye E."/>
            <person name="Goldberg J."/>
            <person name="Grabherr M.G."/>
            <person name="Kodira C.D."/>
            <person name="Kohler A."/>
            <person name="Kuees U."/>
            <person name="Lindquist E.A."/>
            <person name="Lucas S.M."/>
            <person name="Mago R."/>
            <person name="Mauceli E."/>
            <person name="Morin E."/>
            <person name="Murat C."/>
            <person name="Pangilinan J.L."/>
            <person name="Park R."/>
            <person name="Pearson M."/>
            <person name="Quesneville H."/>
            <person name="Rouhier N."/>
            <person name="Sakthikumar S."/>
            <person name="Salamov A.A."/>
            <person name="Schmutz J."/>
            <person name="Selles B."/>
            <person name="Shapiro H."/>
            <person name="Tanguay P."/>
            <person name="Tuskan G.A."/>
            <person name="Henrissat B."/>
            <person name="Van de Peer Y."/>
            <person name="Rouze P."/>
            <person name="Ellis J.G."/>
            <person name="Dodds P.N."/>
            <person name="Schein J.E."/>
            <person name="Zhong S."/>
            <person name="Hamelin R.C."/>
            <person name="Grigoriev I.V."/>
            <person name="Szabo L.J."/>
            <person name="Martin F."/>
        </authorList>
    </citation>
    <scope>NUCLEOTIDE SEQUENCE [LARGE SCALE GENOMIC DNA]</scope>
    <source>
        <strain evidence="5">CRL 75-36-700-3 / race SCCL</strain>
    </source>
</reference>
<feature type="repeat" description="RCC1" evidence="2">
    <location>
        <begin position="309"/>
        <end position="359"/>
    </location>
</feature>
<dbReference type="STRING" id="418459.E3L1J7"/>
<protein>
    <submittedName>
        <fullName evidence="4">Uncharacterized protein</fullName>
    </submittedName>
</protein>
<dbReference type="PROSITE" id="PS50012">
    <property type="entry name" value="RCC1_3"/>
    <property type="match status" value="2"/>
</dbReference>
<dbReference type="GeneID" id="10530321"/>
<dbReference type="OrthoDB" id="5370059at2759"/>
<keyword evidence="5" id="KW-1185">Reference proteome</keyword>
<dbReference type="Gene3D" id="2.130.10.30">
    <property type="entry name" value="Regulator of chromosome condensation 1/beta-lactamase-inhibitor protein II"/>
    <property type="match status" value="1"/>
</dbReference>
<dbReference type="VEuPathDB" id="FungiDB:PGTG_16009"/>
<dbReference type="RefSeq" id="XP_003334841.2">
    <property type="nucleotide sequence ID" value="XM_003334793.2"/>
</dbReference>
<accession>E3L1J7</accession>